<comment type="caution">
    <text evidence="2">The sequence shown here is derived from an EMBL/GenBank/DDBJ whole genome shotgun (WGS) entry which is preliminary data.</text>
</comment>
<organism evidence="2 3">
    <name type="scientific">Pseudocitrobacter cyperus</name>
    <dbReference type="NCBI Taxonomy" id="3112843"/>
    <lineage>
        <taxon>Bacteria</taxon>
        <taxon>Pseudomonadati</taxon>
        <taxon>Pseudomonadota</taxon>
        <taxon>Gammaproteobacteria</taxon>
        <taxon>Enterobacterales</taxon>
        <taxon>Enterobacteriaceae</taxon>
        <taxon>Pseudocitrobacter</taxon>
    </lineage>
</organism>
<dbReference type="EMBL" id="JAYMYY010000010">
    <property type="protein sequence ID" value="MEO3992363.1"/>
    <property type="molecule type" value="Genomic_DNA"/>
</dbReference>
<dbReference type="Proteomes" id="UP001444146">
    <property type="component" value="Unassembled WGS sequence"/>
</dbReference>
<accession>A0ABV0HPQ6</accession>
<gene>
    <name evidence="2" type="ORF">VSR74_21440</name>
</gene>
<protein>
    <submittedName>
        <fullName evidence="2">DKNYY domain-containing protein</fullName>
    </submittedName>
</protein>
<evidence type="ECO:0000313" key="3">
    <source>
        <dbReference type="Proteomes" id="UP001444146"/>
    </source>
</evidence>
<proteinExistence type="predicted"/>
<sequence>MPAKHLFILVSLLTAFTSALAADPRSYDSPYGRDDEVVYRSFSYINHSYKWVIYATFPGIKRENLREAADLNGKQEDYFDSDRSSHDDEHFHWVTDGHVMLWRGNKVINPPGVAAVDFASFRAYDRFAIDKYNIYFDGKRVAHNNGVDLATLKMNQGRNSTTLTDKKNLYLKGIPLGSASDVTLLGEKSWDQRPEFESNKRNNSSDIIIRFANKIYLNGDPLNADADSFQIIRWYPDSLLIYRDKHGLKRHSFGRIVGHLAEPECGIFTLNEDNVQWRKSRSDDCQKDILPNVDPEQFHLLTDRVAQYQDNLYVAKISFFGEEELEVIKLDTPDLQISHSLSAGEKHGYFIRLSKPGSVLVFDTIGKLHIDNDLAWDDRYVYTWSADQLHRHSCGCPAQAYYKETEQRQVLILPDKCIAEN</sequence>
<keyword evidence="3" id="KW-1185">Reference proteome</keyword>
<feature type="chain" id="PRO_5046789347" evidence="1">
    <location>
        <begin position="22"/>
        <end position="421"/>
    </location>
</feature>
<evidence type="ECO:0000313" key="2">
    <source>
        <dbReference type="EMBL" id="MEO3992363.1"/>
    </source>
</evidence>
<feature type="signal peptide" evidence="1">
    <location>
        <begin position="1"/>
        <end position="21"/>
    </location>
</feature>
<keyword evidence="1" id="KW-0732">Signal</keyword>
<name>A0ABV0HPQ6_9ENTR</name>
<dbReference type="RefSeq" id="WP_347796581.1">
    <property type="nucleotide sequence ID" value="NZ_JAYMYY010000010.1"/>
</dbReference>
<reference evidence="2 3" key="1">
    <citation type="submission" date="2024-01" db="EMBL/GenBank/DDBJ databases">
        <title>Pseudocitrobacter sp. Endophytic strain Cyp-38L.</title>
        <authorList>
            <person name="Amer M.A."/>
            <person name="Hamed S.M."/>
        </authorList>
    </citation>
    <scope>NUCLEOTIDE SEQUENCE [LARGE SCALE GENOMIC DNA]</scope>
    <source>
        <strain evidence="2 3">Cyp38S</strain>
    </source>
</reference>
<evidence type="ECO:0000256" key="1">
    <source>
        <dbReference type="SAM" id="SignalP"/>
    </source>
</evidence>